<evidence type="ECO:0000313" key="3">
    <source>
        <dbReference type="EMBL" id="RCV61393.1"/>
    </source>
</evidence>
<proteinExistence type="predicted"/>
<feature type="region of interest" description="Disordered" evidence="1">
    <location>
        <begin position="1"/>
        <end position="91"/>
    </location>
</feature>
<dbReference type="SUPFAM" id="SSF48452">
    <property type="entry name" value="TPR-like"/>
    <property type="match status" value="1"/>
</dbReference>
<comment type="caution">
    <text evidence="3">The sequence shown here is derived from an EMBL/GenBank/DDBJ whole genome shotgun (WGS) entry which is preliminary data.</text>
</comment>
<dbReference type="OrthoDB" id="3414229at2"/>
<dbReference type="EMBL" id="QEIN01000021">
    <property type="protein sequence ID" value="RCV61393.1"/>
    <property type="molecule type" value="Genomic_DNA"/>
</dbReference>
<dbReference type="SMART" id="SM00382">
    <property type="entry name" value="AAA"/>
    <property type="match status" value="1"/>
</dbReference>
<dbReference type="GO" id="GO:0043531">
    <property type="term" value="F:ADP binding"/>
    <property type="evidence" value="ECO:0007669"/>
    <property type="project" value="InterPro"/>
</dbReference>
<dbReference type="InterPro" id="IPR011990">
    <property type="entry name" value="TPR-like_helical_dom_sf"/>
</dbReference>
<dbReference type="InterPro" id="IPR027417">
    <property type="entry name" value="P-loop_NTPase"/>
</dbReference>
<organism evidence="3 4">
    <name type="scientific">Marinitenerispora sediminis</name>
    <dbReference type="NCBI Taxonomy" id="1931232"/>
    <lineage>
        <taxon>Bacteria</taxon>
        <taxon>Bacillati</taxon>
        <taxon>Actinomycetota</taxon>
        <taxon>Actinomycetes</taxon>
        <taxon>Streptosporangiales</taxon>
        <taxon>Nocardiopsidaceae</taxon>
        <taxon>Marinitenerispora</taxon>
    </lineage>
</organism>
<dbReference type="Proteomes" id="UP000253318">
    <property type="component" value="Unassembled WGS sequence"/>
</dbReference>
<dbReference type="Gene3D" id="1.25.40.10">
    <property type="entry name" value="Tetratricopeptide repeat domain"/>
    <property type="match status" value="1"/>
</dbReference>
<dbReference type="SUPFAM" id="SSF52540">
    <property type="entry name" value="P-loop containing nucleoside triphosphate hydrolases"/>
    <property type="match status" value="1"/>
</dbReference>
<keyword evidence="4" id="KW-1185">Reference proteome</keyword>
<evidence type="ECO:0000256" key="1">
    <source>
        <dbReference type="SAM" id="MobiDB-lite"/>
    </source>
</evidence>
<evidence type="ECO:0000313" key="4">
    <source>
        <dbReference type="Proteomes" id="UP000253318"/>
    </source>
</evidence>
<gene>
    <name evidence="3" type="ORF">DEF24_04380</name>
</gene>
<feature type="domain" description="AAA+ ATPase" evidence="2">
    <location>
        <begin position="159"/>
        <end position="298"/>
    </location>
</feature>
<name>A0A368TA23_9ACTN</name>
<evidence type="ECO:0000259" key="2">
    <source>
        <dbReference type="SMART" id="SM00382"/>
    </source>
</evidence>
<dbReference type="PANTHER" id="PTHR47691">
    <property type="entry name" value="REGULATOR-RELATED"/>
    <property type="match status" value="1"/>
</dbReference>
<protein>
    <recommendedName>
        <fullName evidence="2">AAA+ ATPase domain-containing protein</fullName>
    </recommendedName>
</protein>
<feature type="compositionally biased region" description="Low complexity" evidence="1">
    <location>
        <begin position="31"/>
        <end position="75"/>
    </location>
</feature>
<dbReference type="Gene3D" id="3.40.50.300">
    <property type="entry name" value="P-loop containing nucleotide triphosphate hydrolases"/>
    <property type="match status" value="1"/>
</dbReference>
<dbReference type="AlphaFoldDB" id="A0A368TA23"/>
<accession>A0A368TA23</accession>
<dbReference type="PANTHER" id="PTHR47691:SF3">
    <property type="entry name" value="HTH-TYPE TRANSCRIPTIONAL REGULATOR RV0890C-RELATED"/>
    <property type="match status" value="1"/>
</dbReference>
<sequence length="813" mass="87426">MRQDRRDPAITPPGHRCRRTGGPAAAPPIPGGAAAAAPPAEPLPRGGPLRRTAAPAFGRPGPPRAAGATTRGQTAPVRDLPTGGAPESGPRWSAVSANSFGGQVSGTLIQIGTLSGSVELGQRERRTVRLLPAVTSVFQNRAAEFAELDAWAEQAAAGGSRLWNITGASGIGKTTLALTWINENRHRFDHAQIAIECGGGPGDGRGRAVDEVCDRYFALTGLATDGHALGTPAAKIELFRARIEERPVVLLLDDVQSAAQVRPFLSNLPGLHVIATSRAPLAGLAQCRPRRLALPPLADDALVELFVGILGAERTAAEPAAFAELVRTCQGVPLVASHAAGLLHDRPELPIGELVDRMAEHGRLAALEDGNDDTMVRPSSVFDISYAELSPWAAEIYRAIGLHPTRDFDAGLVPALFQEAPTEAAAGLRELHRRGLVRSDRRGRLLMDDLTYEHATTRALRATGPGERERLRGRIADYYLRGAVAADSHLSQRWRLSPLYEEQPPSALPDFAAALRHTPDAERRPDGPPTPAEWIGDNLAAIMACMERSGRVWDGSRPAPGYRWQMAEATNAYFTAHGRGDERATVLAWAEADARACADPDAEARVQAQWGEMLLGRGRVEEAAARFRLSLAAAEAGTERRGVGAALEWLGITERRRGAAGRALEYFDRSLPFLDPARTRSRALHHMHRADALAVLGDRPAALESYARAMAAFDELAAEGRRDHANEGKVLMGQGELLAADELRQARALFEEALPRFRAAGRPYQEAKALEALGDLADGADADRYWREALDRYQGNGHEAAAERVRGKLRPAA</sequence>
<dbReference type="PRINTS" id="PR00364">
    <property type="entry name" value="DISEASERSIST"/>
</dbReference>
<dbReference type="InterPro" id="IPR003593">
    <property type="entry name" value="AAA+_ATPase"/>
</dbReference>
<reference evidence="3 4" key="1">
    <citation type="submission" date="2018-04" db="EMBL/GenBank/DDBJ databases">
        <title>Novel actinobacteria from marine sediment.</title>
        <authorList>
            <person name="Ng Z.Y."/>
            <person name="Tan G.Y.A."/>
        </authorList>
    </citation>
    <scope>NUCLEOTIDE SEQUENCE [LARGE SCALE GENOMIC DNA]</scope>
    <source>
        <strain evidence="3 4">TPS81</strain>
    </source>
</reference>